<sequence>MFRCCTNLFAILFFYGVSYAQIKTTTFSIEAQGETKEQLLNKIEASTGFKFYYLAEWLDNTPIYKSYGNSTIQSVLEDVLADTNLHFIEYGNGNVYLTQGRLIHDYLPDDFFPAIKEVTTESSDTNEASSISVVLDNQKAPERRRRKTVRIGKQNAGATNSEFTISGYVKNELSGSPLPNVVVSTDKNKNTLTNNQGYYSLELPYGQNIIFTDALGLERMEQPVVVYSDGVLDITLKESVEQLDEVIISANSRQVIDGTTTGKNTIESEESKTIPVVLGERDLLKIATTLPGITTAGEGSAGFNVRGGKTDQNLILLDNSVLYNSSHFFGIFQALNPYTVKSIDIYKGNIPAEFGGRLSSVFNINTIDSNTEKISGEASIGPVTGNLKLEIPIVKEKAALMVAGRGTYSDWILGALDNEDLQGRSAFFYDLIAKYQHELNSKNNVEAMAYYSKDAFSITQDSLYAYENKLVSMQWNHKLNEKHQGSLKLSRSDYFFEIDYDGRPQIDFNYNFNIKETQLKLKMRYAANTNHSFTYGISSKLYELSPGTIDGKSELSQVEEFSLSEEKGLESAIFIADNIKVSEKLQLDLGLRYSIFNAIGPSEQRIYAENQPRNETSLLETQSFDSGDLFKTYSFPEVRVGARYYIKPDFSAKASYSSSTQYIHSLSNNTTVSPIDTWKLSDINIEPQRASLFSAGLYKFFGDNTYETSIEGFYKTQNNILDFKVGAQLLLNEVIEQETLQGKGKSYGVEFLLKKNRGALTGWLGYTYSRSFFQLRSDFPEEQVSNGEFFPANFDKPHDISLVSNYNITKRLSFSTNFTYQTGRPVTFPTGTFFFNGEQQVLYSQRNKFRIPDYYRLDIGFNLEGNHKKKKLAHSFWSFSIYNVLGRNNPYSVFFVTQDGEVKAFQSSVFNIPVPSLTYNLKF</sequence>
<evidence type="ECO:0000313" key="6">
    <source>
        <dbReference type="EMBL" id="KQC31226.1"/>
    </source>
</evidence>
<dbReference type="Gene3D" id="2.60.40.1120">
    <property type="entry name" value="Carboxypeptidase-like, regulatory domain"/>
    <property type="match status" value="1"/>
</dbReference>
<feature type="domain" description="TonB-dependent receptor plug" evidence="5">
    <location>
        <begin position="279"/>
        <end position="356"/>
    </location>
</feature>
<evidence type="ECO:0000256" key="3">
    <source>
        <dbReference type="ARBA" id="ARBA00023237"/>
    </source>
</evidence>
<dbReference type="EMBL" id="LCTZ01000002">
    <property type="protein sequence ID" value="KQC31226.1"/>
    <property type="molecule type" value="Genomic_DNA"/>
</dbReference>
<feature type="signal peptide" evidence="4">
    <location>
        <begin position="1"/>
        <end position="20"/>
    </location>
</feature>
<keyword evidence="4" id="KW-0732">Signal</keyword>
<evidence type="ECO:0000259" key="5">
    <source>
        <dbReference type="Pfam" id="PF07715"/>
    </source>
</evidence>
<proteinExistence type="predicted"/>
<keyword evidence="2" id="KW-0472">Membrane</keyword>
<dbReference type="Pfam" id="PF13715">
    <property type="entry name" value="CarbopepD_reg_2"/>
    <property type="match status" value="1"/>
</dbReference>
<organism evidence="6 7">
    <name type="scientific">Flagellimonas eckloniae</name>
    <dbReference type="NCBI Taxonomy" id="346185"/>
    <lineage>
        <taxon>Bacteria</taxon>
        <taxon>Pseudomonadati</taxon>
        <taxon>Bacteroidota</taxon>
        <taxon>Flavobacteriia</taxon>
        <taxon>Flavobacteriales</taxon>
        <taxon>Flavobacteriaceae</taxon>
        <taxon>Flagellimonas</taxon>
    </lineage>
</organism>
<evidence type="ECO:0000256" key="4">
    <source>
        <dbReference type="SAM" id="SignalP"/>
    </source>
</evidence>
<dbReference type="RefSeq" id="WP_055397027.1">
    <property type="nucleotide sequence ID" value="NZ_LCTZ01000002.1"/>
</dbReference>
<comment type="subcellular location">
    <subcellularLocation>
        <location evidence="1">Cell outer membrane</location>
    </subcellularLocation>
</comment>
<accession>A0A0Q1BKN7</accession>
<dbReference type="STRING" id="346185.AAY42_16030"/>
<dbReference type="SUPFAM" id="SSF49464">
    <property type="entry name" value="Carboxypeptidase regulatory domain-like"/>
    <property type="match status" value="1"/>
</dbReference>
<dbReference type="InterPro" id="IPR037066">
    <property type="entry name" value="Plug_dom_sf"/>
</dbReference>
<dbReference type="InterPro" id="IPR036942">
    <property type="entry name" value="Beta-barrel_TonB_sf"/>
</dbReference>
<feature type="chain" id="PRO_5006188778" evidence="4">
    <location>
        <begin position="21"/>
        <end position="923"/>
    </location>
</feature>
<dbReference type="Gene3D" id="2.170.130.10">
    <property type="entry name" value="TonB-dependent receptor, plug domain"/>
    <property type="match status" value="1"/>
</dbReference>
<dbReference type="AlphaFoldDB" id="A0A0Q1BKN7"/>
<dbReference type="Proteomes" id="UP000050827">
    <property type="component" value="Unassembled WGS sequence"/>
</dbReference>
<keyword evidence="6" id="KW-0675">Receptor</keyword>
<dbReference type="Gene3D" id="2.40.170.20">
    <property type="entry name" value="TonB-dependent receptor, beta-barrel domain"/>
    <property type="match status" value="1"/>
</dbReference>
<dbReference type="GO" id="GO:0009279">
    <property type="term" value="C:cell outer membrane"/>
    <property type="evidence" value="ECO:0007669"/>
    <property type="project" value="UniProtKB-SubCell"/>
</dbReference>
<name>A0A0Q1BKN7_9FLAO</name>
<protein>
    <submittedName>
        <fullName evidence="6">TonB-dependent receptor</fullName>
    </submittedName>
</protein>
<dbReference type="InterPro" id="IPR008969">
    <property type="entry name" value="CarboxyPept-like_regulatory"/>
</dbReference>
<keyword evidence="3" id="KW-0998">Cell outer membrane</keyword>
<dbReference type="InterPro" id="IPR012910">
    <property type="entry name" value="Plug_dom"/>
</dbReference>
<dbReference type="PATRIC" id="fig|1547436.3.peg.3304"/>
<comment type="caution">
    <text evidence="6">The sequence shown here is derived from an EMBL/GenBank/DDBJ whole genome shotgun (WGS) entry which is preliminary data.</text>
</comment>
<dbReference type="SUPFAM" id="SSF56935">
    <property type="entry name" value="Porins"/>
    <property type="match status" value="1"/>
</dbReference>
<keyword evidence="7" id="KW-1185">Reference proteome</keyword>
<dbReference type="OrthoDB" id="9803050at2"/>
<gene>
    <name evidence="6" type="ORF">AAY42_16030</name>
</gene>
<evidence type="ECO:0000313" key="7">
    <source>
        <dbReference type="Proteomes" id="UP000050827"/>
    </source>
</evidence>
<evidence type="ECO:0000256" key="2">
    <source>
        <dbReference type="ARBA" id="ARBA00023136"/>
    </source>
</evidence>
<reference evidence="6 7" key="1">
    <citation type="submission" date="2015-04" db="EMBL/GenBank/DDBJ databases">
        <title>Complete genome of flavobacterium.</title>
        <authorList>
            <person name="Kwon Y.M."/>
            <person name="Kim S.-J."/>
        </authorList>
    </citation>
    <scope>NUCLEOTIDE SEQUENCE [LARGE SCALE GENOMIC DNA]</scope>
    <source>
        <strain evidence="6 7">DK169</strain>
    </source>
</reference>
<dbReference type="Pfam" id="PF07715">
    <property type="entry name" value="Plug"/>
    <property type="match status" value="1"/>
</dbReference>
<evidence type="ECO:0000256" key="1">
    <source>
        <dbReference type="ARBA" id="ARBA00004442"/>
    </source>
</evidence>